<feature type="non-terminal residue" evidence="2">
    <location>
        <position position="50"/>
    </location>
</feature>
<dbReference type="PIR" id="S06495">
    <property type="entry name" value="S06495"/>
</dbReference>
<sequence>SESFKVNAKAAFAVDAESGKILYDQDGEKPMDTASITKIHGLYIVLTQVV</sequence>
<evidence type="ECO:0000313" key="2">
    <source>
        <dbReference type="PIR" id="S06495"/>
    </source>
</evidence>
<name>Q7M0L9_ENTHR</name>
<dbReference type="GO" id="GO:0006508">
    <property type="term" value="P:proteolysis"/>
    <property type="evidence" value="ECO:0007669"/>
    <property type="project" value="InterPro"/>
</dbReference>
<dbReference type="AlphaFoldDB" id="Q7M0L9"/>
<dbReference type="SUPFAM" id="SSF56601">
    <property type="entry name" value="beta-lactamase/transpeptidase-like"/>
    <property type="match status" value="1"/>
</dbReference>
<reference evidence="2" key="1">
    <citation type="journal article" date="1989" name="Biochem. J.">
        <title>Active-site and membrane topology of the DD-peptidase/penicillin-binding protein no. 6 of Enterococcus hirae (Streptococcus faecium) A.T.C.C. 9790.</title>
        <authorList>
            <person name="el Kharroubi A."/>
            <person name="Piras G."/>
            <person name="Jacques P."/>
            <person name="Szabo I."/>
            <person name="Van Beeumen J."/>
            <person name="Coyette J."/>
            <person name="Ghuysen J.M."/>
        </authorList>
    </citation>
    <scope>PROTEIN SEQUENCE</scope>
</reference>
<evidence type="ECO:0000259" key="1">
    <source>
        <dbReference type="Pfam" id="PF00768"/>
    </source>
</evidence>
<dbReference type="InterPro" id="IPR012338">
    <property type="entry name" value="Beta-lactam/transpept-like"/>
</dbReference>
<feature type="non-terminal residue" evidence="2">
    <location>
        <position position="1"/>
    </location>
</feature>
<dbReference type="InterPro" id="IPR001967">
    <property type="entry name" value="Peptidase_S11_N"/>
</dbReference>
<keyword id="KW-0903">Direct protein sequencing</keyword>
<dbReference type="Pfam" id="PF00768">
    <property type="entry name" value="Peptidase_S11"/>
    <property type="match status" value="1"/>
</dbReference>
<feature type="domain" description="Peptidase S11 D-alanyl-D-alanine carboxypeptidase A N-terminal" evidence="1">
    <location>
        <begin position="5"/>
        <end position="47"/>
    </location>
</feature>
<protein>
    <submittedName>
        <fullName evidence="2">Penicillin-binding protein 6</fullName>
    </submittedName>
</protein>
<proteinExistence type="evidence at protein level"/>
<dbReference type="Gene3D" id="3.40.710.10">
    <property type="entry name" value="DD-peptidase/beta-lactamase superfamily"/>
    <property type="match status" value="1"/>
</dbReference>
<organism evidence="2">
    <name type="scientific">Enterococcus hirae</name>
    <dbReference type="NCBI Taxonomy" id="1354"/>
    <lineage>
        <taxon>Bacteria</taxon>
        <taxon>Bacillati</taxon>
        <taxon>Bacillota</taxon>
        <taxon>Bacilli</taxon>
        <taxon>Lactobacillales</taxon>
        <taxon>Enterococcaceae</taxon>
        <taxon>Enterococcus</taxon>
    </lineage>
</organism>
<dbReference type="GO" id="GO:0009002">
    <property type="term" value="F:serine-type D-Ala-D-Ala carboxypeptidase activity"/>
    <property type="evidence" value="ECO:0007669"/>
    <property type="project" value="InterPro"/>
</dbReference>
<accession>Q7M0L9</accession>